<evidence type="ECO:0000313" key="2">
    <source>
        <dbReference type="EMBL" id="ABQ29884.1"/>
    </source>
</evidence>
<reference evidence="2 3" key="1">
    <citation type="submission" date="2007-05" db="EMBL/GenBank/DDBJ databases">
        <title>Complete sequence of chromosome of Acidiphilium cryptum JF-5.</title>
        <authorList>
            <consortium name="US DOE Joint Genome Institute"/>
            <person name="Copeland A."/>
            <person name="Lucas S."/>
            <person name="Lapidus A."/>
            <person name="Barry K."/>
            <person name="Detter J.C."/>
            <person name="Glavina del Rio T."/>
            <person name="Hammon N."/>
            <person name="Israni S."/>
            <person name="Dalin E."/>
            <person name="Tice H."/>
            <person name="Pitluck S."/>
            <person name="Sims D."/>
            <person name="Brettin T."/>
            <person name="Bruce D."/>
            <person name="Han C."/>
            <person name="Schmutz J."/>
            <person name="Larimer F."/>
            <person name="Land M."/>
            <person name="Hauser L."/>
            <person name="Kyrpides N."/>
            <person name="Kim E."/>
            <person name="Magnuson T."/>
            <person name="Richardson P."/>
        </authorList>
    </citation>
    <scope>NUCLEOTIDE SEQUENCE [LARGE SCALE GENOMIC DNA]</scope>
    <source>
        <strain evidence="2 3">JF-5</strain>
    </source>
</reference>
<dbReference type="HOGENOM" id="CLU_248559_0_0_5"/>
<protein>
    <recommendedName>
        <fullName evidence="1">Hedgehog/Intein (Hint) domain-containing protein</fullName>
    </recommendedName>
</protein>
<dbReference type="eggNOG" id="COG3210">
    <property type="taxonomic scope" value="Bacteria"/>
</dbReference>
<dbReference type="Pfam" id="PF13403">
    <property type="entry name" value="Hint_2"/>
    <property type="match status" value="1"/>
</dbReference>
<dbReference type="KEGG" id="acr:Acry_0663"/>
<organism evidence="2 3">
    <name type="scientific">Acidiphilium cryptum (strain JF-5)</name>
    <dbReference type="NCBI Taxonomy" id="349163"/>
    <lineage>
        <taxon>Bacteria</taxon>
        <taxon>Pseudomonadati</taxon>
        <taxon>Pseudomonadota</taxon>
        <taxon>Alphaproteobacteria</taxon>
        <taxon>Acetobacterales</taxon>
        <taxon>Acidocellaceae</taxon>
        <taxon>Acidiphilium</taxon>
    </lineage>
</organism>
<sequence length="1503" mass="143340">MSGTFQIIGPDAIGLIDGLALSSVAGVPPCGFTLGGLAAGAPASVTLSGAYAFSASSAGGATVALGSNAITISGTATQVNDALASLAIGASASGTGTLGVSATSGGTTLATTIAVQALADSPPAFVAPPASLPLTAGVAQTLGLAIADDPAALLAGFGLAAETLAVSLIASSGALLLDVAAHNDVGVAGNGTGTLVLTAASGDLAGLRAALDAVRLDATAAGTLEYVLRQTGGPLPDAVTSGSLSFSVTGSAATGGESWNGGNGDWQTAADWSGAQVPGPGTDITIGNGAVLGGYGLGAVLDVAAGASVALAGAFGVAVATLASGATAAIGGALSIAGGLSLDSSTLVVGAAGALEAAGVTLSSGAALAAFGALSIDGLDAAGAALLPGGGTLSGPIGIPGGGVVDFAGTLEADGAAPNTGYNAISLAAGGTLEGAGLLMAGNFSEAETIVGPGTILALGPAPLSIAAGSIGGSIDLAIAPGAVLELGAVQPLYGVFNATPVTVGADATISFAPGASAGQDGTGYASTLGEQGGVLVLDDPTDFAATLAGFRPGDRIAFPTLTNLSVFNVSPTSFEVAGVVIGNTAQSEIVTIHASLAAGVSPVVETDSAGDQVIGLRASSAALTLNDVPAAGASIEAVNGIATPIIGLGLLVPSDGSAGLQLTVSASHGQIATGGGAAVGSLVLSAANALDLNAELAALDYTAPAGGTGDVLNFTGGTGLAGLSAAIGIAIAPAGTLDFTGANGGLFNAGSSWQGGAPPANGDVALLGPHAGAPLLVEGPGVAGTVSVAGAYDFAGTFDLPASGAALDIGAGGFALFDANAAATLGGGALVGDAQGTGTLGIAGTLDAAGTIDVGGAAVSGNDVLEVTGSLAAAGLALGTAAPGTFELGGTASFGASALGTGALLREAGTASLALGSLTLAGGIVSLGNAASLSLGPATITAGDLALADASRLAGTGGIDLAGGTLSIGGLAAASFGAGGFRLGGGGALLLDGTLAAGSLAESGRAALDGGTLSLAGSASLAAGATLALAQGALRAASLTIGSGAELSGYGLIGTFGAPGLIPIDAAGALAASGGTLVLGGALAGGATIDPGAALDLAGPATGGTVSFAGADGILTINDVAAMADPVVNMASGDAIDLIGVAPSLVSYAGGTLAVSGRGGFGLAEAAGQAAIAIAADGYGGSYVTVGGAMPCFARGTRLLTAEGYRPVETLRPGDRLVTEDGTAEPVVWIGWRSIDLSRDPAAALLHPVVITPGAFGPCMPSHPLTLSPLHAVYADGVLVPATLLVNEATILHDSSRFAVTYYHVELARHAVIRAENLPCETYRDDGNRDRFAAALGLPGAPADSCRPVVTTGPALRRVRARLHRRALELDYQIVHGAVVEALVEDDAPPVQPRRGAGRLDFTLPAPAARLVLRARVSRPAYTDPASEDRRRLGICAAALEADGVRLPVWHGAGWYRPDEGDRGMWSGGTAELLLDRPARRISLDLVGSVPRWVRDPAALAL</sequence>
<evidence type="ECO:0000313" key="3">
    <source>
        <dbReference type="Proteomes" id="UP000000245"/>
    </source>
</evidence>
<dbReference type="InterPro" id="IPR028992">
    <property type="entry name" value="Hedgehog/Intein_dom"/>
</dbReference>
<dbReference type="Proteomes" id="UP000000245">
    <property type="component" value="Chromosome"/>
</dbReference>
<dbReference type="InterPro" id="IPR036844">
    <property type="entry name" value="Hint_dom_sf"/>
</dbReference>
<dbReference type="SUPFAM" id="SSF51294">
    <property type="entry name" value="Hedgehog/intein (Hint) domain"/>
    <property type="match status" value="1"/>
</dbReference>
<dbReference type="RefSeq" id="WP_011941677.1">
    <property type="nucleotide sequence ID" value="NC_009484.1"/>
</dbReference>
<keyword evidence="3" id="KW-1185">Reference proteome</keyword>
<feature type="domain" description="Hedgehog/Intein (Hint)" evidence="1">
    <location>
        <begin position="1192"/>
        <end position="1326"/>
    </location>
</feature>
<proteinExistence type="predicted"/>
<dbReference type="STRING" id="349163.Acry_0663"/>
<name>A5FWA2_ACICJ</name>
<evidence type="ECO:0000259" key="1">
    <source>
        <dbReference type="Pfam" id="PF13403"/>
    </source>
</evidence>
<gene>
    <name evidence="2" type="ordered locus">Acry_0663</name>
</gene>
<dbReference type="EMBL" id="CP000697">
    <property type="protein sequence ID" value="ABQ29884.1"/>
    <property type="molecule type" value="Genomic_DNA"/>
</dbReference>
<accession>A5FWA2</accession>